<comment type="caution">
    <text evidence="3">The sequence shown here is derived from an EMBL/GenBank/DDBJ whole genome shotgun (WGS) entry which is preliminary data.</text>
</comment>
<dbReference type="InterPro" id="IPR043519">
    <property type="entry name" value="NT_sf"/>
</dbReference>
<dbReference type="RefSeq" id="WP_261965554.1">
    <property type="nucleotide sequence ID" value="NZ_BAAAXA010000001.1"/>
</dbReference>
<accession>A0A9W6L0E5</accession>
<reference evidence="3" key="2">
    <citation type="submission" date="2023-01" db="EMBL/GenBank/DDBJ databases">
        <authorList>
            <person name="Sun Q."/>
            <person name="Evtushenko L."/>
        </authorList>
    </citation>
    <scope>NUCLEOTIDE SEQUENCE</scope>
    <source>
        <strain evidence="3">VKM Ac-1321</strain>
    </source>
</reference>
<reference evidence="3" key="1">
    <citation type="journal article" date="2014" name="Int. J. Syst. Evol. Microbiol.">
        <title>Complete genome sequence of Corynebacterium casei LMG S-19264T (=DSM 44701T), isolated from a smear-ripened cheese.</title>
        <authorList>
            <consortium name="US DOE Joint Genome Institute (JGI-PGF)"/>
            <person name="Walter F."/>
            <person name="Albersmeier A."/>
            <person name="Kalinowski J."/>
            <person name="Ruckert C."/>
        </authorList>
    </citation>
    <scope>NUCLEOTIDE SEQUENCE</scope>
    <source>
        <strain evidence="3">VKM Ac-1321</strain>
    </source>
</reference>
<dbReference type="EMBL" id="BSFP01000186">
    <property type="protein sequence ID" value="GLL08739.1"/>
    <property type="molecule type" value="Genomic_DNA"/>
</dbReference>
<evidence type="ECO:0000259" key="2">
    <source>
        <dbReference type="Pfam" id="PF13427"/>
    </source>
</evidence>
<evidence type="ECO:0000313" key="4">
    <source>
        <dbReference type="Proteomes" id="UP001143480"/>
    </source>
</evidence>
<name>A0A9W6L0E5_9ACTN</name>
<dbReference type="Pfam" id="PF13427">
    <property type="entry name" value="AadA_C"/>
    <property type="match status" value="1"/>
</dbReference>
<gene>
    <name evidence="3" type="ORF">GCM10017581_105100</name>
</gene>
<evidence type="ECO:0000313" key="3">
    <source>
        <dbReference type="EMBL" id="GLL08739.1"/>
    </source>
</evidence>
<protein>
    <recommendedName>
        <fullName evidence="2">Adenylyltransferase AadA C-terminal domain-containing protein</fullName>
    </recommendedName>
</protein>
<feature type="domain" description="Adenylyltransferase AadA C-terminal" evidence="2">
    <location>
        <begin position="164"/>
        <end position="214"/>
    </location>
</feature>
<dbReference type="Proteomes" id="UP001143480">
    <property type="component" value="Unassembled WGS sequence"/>
</dbReference>
<keyword evidence="1" id="KW-0808">Transferase</keyword>
<organism evidence="3 4">
    <name type="scientific">Dactylosporangium matsuzakiense</name>
    <dbReference type="NCBI Taxonomy" id="53360"/>
    <lineage>
        <taxon>Bacteria</taxon>
        <taxon>Bacillati</taxon>
        <taxon>Actinomycetota</taxon>
        <taxon>Actinomycetes</taxon>
        <taxon>Micromonosporales</taxon>
        <taxon>Micromonosporaceae</taxon>
        <taxon>Dactylosporangium</taxon>
    </lineage>
</organism>
<dbReference type="InterPro" id="IPR025184">
    <property type="entry name" value="AadA_C"/>
</dbReference>
<dbReference type="SUPFAM" id="SSF81301">
    <property type="entry name" value="Nucleotidyltransferase"/>
    <property type="match status" value="1"/>
</dbReference>
<sequence>MTTGLDGYLGAVVGRLQRIFRGRLVGVYPAGSVALDAYIPGRSDVDVVAVVTQPSPDELSRVVADLDHGALPCPARGLEFVLYDRAVLAGLTTEAGFALNLNTGAGLPYKVEFGYSGGPAFWYPIDRDIVRQQRRALIGPPFPDLTTRVRYRALLPVVADSVLAAADHGVNGVLNGCRALRFCVERTWYPKRAAATWAMSRSPSDAPVIQAALDGSVPDGAADFLAKVHAIVTTPG</sequence>
<dbReference type="AlphaFoldDB" id="A0A9W6L0E5"/>
<evidence type="ECO:0000256" key="1">
    <source>
        <dbReference type="ARBA" id="ARBA00022679"/>
    </source>
</evidence>
<proteinExistence type="predicted"/>
<dbReference type="GO" id="GO:0016740">
    <property type="term" value="F:transferase activity"/>
    <property type="evidence" value="ECO:0007669"/>
    <property type="project" value="UniProtKB-KW"/>
</dbReference>
<keyword evidence="4" id="KW-1185">Reference proteome</keyword>